<reference evidence="2 3" key="1">
    <citation type="submission" date="2019-01" db="EMBL/GenBank/DDBJ databases">
        <title>A draft genome assembly of the solar-powered sea slug Elysia chlorotica.</title>
        <authorList>
            <person name="Cai H."/>
            <person name="Li Q."/>
            <person name="Fang X."/>
            <person name="Li J."/>
            <person name="Curtis N.E."/>
            <person name="Altenburger A."/>
            <person name="Shibata T."/>
            <person name="Feng M."/>
            <person name="Maeda T."/>
            <person name="Schwartz J.A."/>
            <person name="Shigenobu S."/>
            <person name="Lundholm N."/>
            <person name="Nishiyama T."/>
            <person name="Yang H."/>
            <person name="Hasebe M."/>
            <person name="Li S."/>
            <person name="Pierce S.K."/>
            <person name="Wang J."/>
        </authorList>
    </citation>
    <scope>NUCLEOTIDE SEQUENCE [LARGE SCALE GENOMIC DNA]</scope>
    <source>
        <strain evidence="2">EC2010</strain>
        <tissue evidence="2">Whole organism of an adult</tissue>
    </source>
</reference>
<dbReference type="Proteomes" id="UP000271974">
    <property type="component" value="Unassembled WGS sequence"/>
</dbReference>
<organism evidence="2 3">
    <name type="scientific">Elysia chlorotica</name>
    <name type="common">Eastern emerald elysia</name>
    <name type="synonym">Sea slug</name>
    <dbReference type="NCBI Taxonomy" id="188477"/>
    <lineage>
        <taxon>Eukaryota</taxon>
        <taxon>Metazoa</taxon>
        <taxon>Spiralia</taxon>
        <taxon>Lophotrochozoa</taxon>
        <taxon>Mollusca</taxon>
        <taxon>Gastropoda</taxon>
        <taxon>Heterobranchia</taxon>
        <taxon>Euthyneura</taxon>
        <taxon>Panpulmonata</taxon>
        <taxon>Sacoglossa</taxon>
        <taxon>Placobranchoidea</taxon>
        <taxon>Plakobranchidae</taxon>
        <taxon>Elysia</taxon>
    </lineage>
</organism>
<name>A0A3S1BIV9_ELYCH</name>
<proteinExistence type="predicted"/>
<dbReference type="STRING" id="188477.A0A3S1BIV9"/>
<dbReference type="SMART" id="SM00875">
    <property type="entry name" value="BACK"/>
    <property type="match status" value="1"/>
</dbReference>
<dbReference type="PANTHER" id="PTHR24410">
    <property type="entry name" value="HL07962P-RELATED"/>
    <property type="match status" value="1"/>
</dbReference>
<dbReference type="Gene3D" id="1.25.40.420">
    <property type="match status" value="1"/>
</dbReference>
<protein>
    <recommendedName>
        <fullName evidence="1">BACK domain-containing protein</fullName>
    </recommendedName>
</protein>
<dbReference type="PANTHER" id="PTHR24410:SF41">
    <property type="entry name" value="HL07962P"/>
    <property type="match status" value="1"/>
</dbReference>
<comment type="caution">
    <text evidence="2">The sequence shown here is derived from an EMBL/GenBank/DDBJ whole genome shotgun (WGS) entry which is preliminary data.</text>
</comment>
<accession>A0A3S1BIV9</accession>
<gene>
    <name evidence="2" type="ORF">EGW08_002884</name>
</gene>
<dbReference type="InterPro" id="IPR051481">
    <property type="entry name" value="BTB-POZ/Galectin-3-binding"/>
</dbReference>
<sequence length="409" mass="47400">MIPLCRAYMLNNLDAPVSQLCVLQWLKMAKLRSDIELETAIMDFVECNFSLVMQTPDFMATDLDIVVSLLASSRLVVHNETMLLYATLMWLETFVESSHHSDESIRKVFHSVLRHIRWTMLTSEEIACLQDCSVIRQFFQKYRQYCIPQQFPLYILQQLCLNEKKDFFQTESLYFSCGELYQKASMCKENMQSCSGKFKSTMQADVDCAHCNKTSKYHHRNTEEILPRVYINDYWCTALTISNFHAFPQYGTQTFLFSTPGISDTDSYVRNTLEWEVEMCPKGVHFPPAVLIGLERDGNKLVEESYLKTVRLSVMSHSEQELPLKVEVNVLIQTNSCAASGRTFVERCVSRTCIFDSVYQRHNLDDIVRLEEIAKYLRPESSVPSLHLTSFMAFTLYIVMKRIPYISSS</sequence>
<dbReference type="CDD" id="cd18493">
    <property type="entry name" value="BACK_BTBD17"/>
    <property type="match status" value="1"/>
</dbReference>
<dbReference type="EMBL" id="RQTK01000058">
    <property type="protein sequence ID" value="RUS89364.1"/>
    <property type="molecule type" value="Genomic_DNA"/>
</dbReference>
<dbReference type="Pfam" id="PF23651">
    <property type="entry name" value="TRAF_BTBD17"/>
    <property type="match status" value="1"/>
</dbReference>
<dbReference type="Pfam" id="PF07707">
    <property type="entry name" value="BACK"/>
    <property type="match status" value="1"/>
</dbReference>
<evidence type="ECO:0000259" key="1">
    <source>
        <dbReference type="SMART" id="SM00875"/>
    </source>
</evidence>
<keyword evidence="3" id="KW-1185">Reference proteome</keyword>
<evidence type="ECO:0000313" key="3">
    <source>
        <dbReference type="Proteomes" id="UP000271974"/>
    </source>
</evidence>
<dbReference type="OrthoDB" id="2359033at2759"/>
<dbReference type="InterPro" id="IPR056184">
    <property type="entry name" value="TRAF_BTBD17"/>
</dbReference>
<dbReference type="InterPro" id="IPR011705">
    <property type="entry name" value="BACK"/>
</dbReference>
<feature type="domain" description="BACK" evidence="1">
    <location>
        <begin position="22"/>
        <end position="130"/>
    </location>
</feature>
<evidence type="ECO:0000313" key="2">
    <source>
        <dbReference type="EMBL" id="RUS89364.1"/>
    </source>
</evidence>
<dbReference type="AlphaFoldDB" id="A0A3S1BIV9"/>